<organism evidence="8 9">
    <name type="scientific">Streptomyces fildesensis</name>
    <dbReference type="NCBI Taxonomy" id="375757"/>
    <lineage>
        <taxon>Bacteria</taxon>
        <taxon>Bacillati</taxon>
        <taxon>Actinomycetota</taxon>
        <taxon>Actinomycetes</taxon>
        <taxon>Kitasatosporales</taxon>
        <taxon>Streptomycetaceae</taxon>
        <taxon>Streptomyces</taxon>
    </lineage>
</organism>
<proteinExistence type="inferred from homology"/>
<dbReference type="InterPro" id="IPR051677">
    <property type="entry name" value="AfsR-DnrI-RedD_regulator"/>
</dbReference>
<feature type="DNA-binding region" description="OmpR/PhoB-type" evidence="6">
    <location>
        <begin position="1"/>
        <end position="98"/>
    </location>
</feature>
<accession>A0ABW8C3R7</accession>
<evidence type="ECO:0000256" key="4">
    <source>
        <dbReference type="ARBA" id="ARBA00023125"/>
    </source>
</evidence>
<gene>
    <name evidence="8" type="ORF">ACIGXA_07935</name>
</gene>
<dbReference type="SMART" id="SM00862">
    <property type="entry name" value="Trans_reg_C"/>
    <property type="match status" value="1"/>
</dbReference>
<dbReference type="Gene3D" id="1.10.10.10">
    <property type="entry name" value="Winged helix-like DNA-binding domain superfamily/Winged helix DNA-binding domain"/>
    <property type="match status" value="1"/>
</dbReference>
<dbReference type="SMART" id="SM01043">
    <property type="entry name" value="BTAD"/>
    <property type="match status" value="1"/>
</dbReference>
<dbReference type="CDD" id="cd15831">
    <property type="entry name" value="BTAD"/>
    <property type="match status" value="1"/>
</dbReference>
<dbReference type="PANTHER" id="PTHR35807">
    <property type="entry name" value="TRANSCRIPTIONAL REGULATOR REDD-RELATED"/>
    <property type="match status" value="1"/>
</dbReference>
<dbReference type="InterPro" id="IPR036388">
    <property type="entry name" value="WH-like_DNA-bd_sf"/>
</dbReference>
<dbReference type="SUPFAM" id="SSF48452">
    <property type="entry name" value="TPR-like"/>
    <property type="match status" value="1"/>
</dbReference>
<keyword evidence="3" id="KW-0805">Transcription regulation</keyword>
<dbReference type="RefSeq" id="WP_250979182.1">
    <property type="nucleotide sequence ID" value="NZ_JBITYG010000002.1"/>
</dbReference>
<keyword evidence="4 6" id="KW-0238">DNA-binding</keyword>
<feature type="domain" description="OmpR/PhoB-type" evidence="7">
    <location>
        <begin position="1"/>
        <end position="98"/>
    </location>
</feature>
<dbReference type="Pfam" id="PF03704">
    <property type="entry name" value="BTAD"/>
    <property type="match status" value="1"/>
</dbReference>
<protein>
    <submittedName>
        <fullName evidence="8">BTAD domain-containing putative transcriptional regulator</fullName>
    </submittedName>
</protein>
<keyword evidence="5" id="KW-0804">Transcription</keyword>
<dbReference type="PROSITE" id="PS51755">
    <property type="entry name" value="OMPR_PHOB"/>
    <property type="match status" value="1"/>
</dbReference>
<dbReference type="Pfam" id="PF00486">
    <property type="entry name" value="Trans_reg_C"/>
    <property type="match status" value="1"/>
</dbReference>
<evidence type="ECO:0000313" key="9">
    <source>
        <dbReference type="Proteomes" id="UP001614394"/>
    </source>
</evidence>
<dbReference type="EMBL" id="JBITYG010000002">
    <property type="protein sequence ID" value="MFI9100442.1"/>
    <property type="molecule type" value="Genomic_DNA"/>
</dbReference>
<name>A0ABW8C3R7_9ACTN</name>
<sequence length="269" mass="29095">MEINVLGPLTASEAGTSIVPSAAKPRQILAVLALNANHVVTVARLMEELWGSDLPRSAPTTLQTYILQLRRKLSAALGSVTGAKDVLATRHSGYQLSMDASAVDAWQFDQLTVAGYAAYEAGDAARASRRLSEALNLWRGPALVDLQHGTLLEVEVMRLRESRLAALERRLDADLAMRRHHELLGELAGLTAEFPLHENLHAQFMLALYRCGRPSQALEAFRRLRSGLVDELGLEPSARVQRLQRAILSADPVLDGVPSGAVVGVSSIG</sequence>
<evidence type="ECO:0000256" key="3">
    <source>
        <dbReference type="ARBA" id="ARBA00023015"/>
    </source>
</evidence>
<dbReference type="InterPro" id="IPR001867">
    <property type="entry name" value="OmpR/PhoB-type_DNA-bd"/>
</dbReference>
<dbReference type="SUPFAM" id="SSF46894">
    <property type="entry name" value="C-terminal effector domain of the bipartite response regulators"/>
    <property type="match status" value="1"/>
</dbReference>
<dbReference type="InterPro" id="IPR011990">
    <property type="entry name" value="TPR-like_helical_dom_sf"/>
</dbReference>
<evidence type="ECO:0000256" key="5">
    <source>
        <dbReference type="ARBA" id="ARBA00023163"/>
    </source>
</evidence>
<dbReference type="PANTHER" id="PTHR35807:SF1">
    <property type="entry name" value="TRANSCRIPTIONAL REGULATOR REDD"/>
    <property type="match status" value="1"/>
</dbReference>
<evidence type="ECO:0000256" key="2">
    <source>
        <dbReference type="ARBA" id="ARBA00023012"/>
    </source>
</evidence>
<dbReference type="InterPro" id="IPR005158">
    <property type="entry name" value="BTAD"/>
</dbReference>
<reference evidence="8 9" key="1">
    <citation type="submission" date="2024-10" db="EMBL/GenBank/DDBJ databases">
        <title>The Natural Products Discovery Center: Release of the First 8490 Sequenced Strains for Exploring Actinobacteria Biosynthetic Diversity.</title>
        <authorList>
            <person name="Kalkreuter E."/>
            <person name="Kautsar S.A."/>
            <person name="Yang D."/>
            <person name="Bader C.D."/>
            <person name="Teijaro C.N."/>
            <person name="Fluegel L."/>
            <person name="Davis C.M."/>
            <person name="Simpson J.R."/>
            <person name="Lauterbach L."/>
            <person name="Steele A.D."/>
            <person name="Gui C."/>
            <person name="Meng S."/>
            <person name="Li G."/>
            <person name="Viehrig K."/>
            <person name="Ye F."/>
            <person name="Su P."/>
            <person name="Kiefer A.F."/>
            <person name="Nichols A."/>
            <person name="Cepeda A.J."/>
            <person name="Yan W."/>
            <person name="Fan B."/>
            <person name="Jiang Y."/>
            <person name="Adhikari A."/>
            <person name="Zheng C.-J."/>
            <person name="Schuster L."/>
            <person name="Cowan T.M."/>
            <person name="Smanski M.J."/>
            <person name="Chevrette M.G."/>
            <person name="De Carvalho L.P.S."/>
            <person name="Shen B."/>
        </authorList>
    </citation>
    <scope>NUCLEOTIDE SEQUENCE [LARGE SCALE GENOMIC DNA]</scope>
    <source>
        <strain evidence="8 9">NPDC053399</strain>
    </source>
</reference>
<evidence type="ECO:0000256" key="6">
    <source>
        <dbReference type="PROSITE-ProRule" id="PRU01091"/>
    </source>
</evidence>
<keyword evidence="2" id="KW-0902">Two-component regulatory system</keyword>
<evidence type="ECO:0000313" key="8">
    <source>
        <dbReference type="EMBL" id="MFI9100442.1"/>
    </source>
</evidence>
<dbReference type="Proteomes" id="UP001614394">
    <property type="component" value="Unassembled WGS sequence"/>
</dbReference>
<evidence type="ECO:0000256" key="1">
    <source>
        <dbReference type="ARBA" id="ARBA00005820"/>
    </source>
</evidence>
<keyword evidence="9" id="KW-1185">Reference proteome</keyword>
<dbReference type="InterPro" id="IPR016032">
    <property type="entry name" value="Sig_transdc_resp-reg_C-effctor"/>
</dbReference>
<evidence type="ECO:0000259" key="7">
    <source>
        <dbReference type="PROSITE" id="PS51755"/>
    </source>
</evidence>
<dbReference type="Gene3D" id="1.25.40.10">
    <property type="entry name" value="Tetratricopeptide repeat domain"/>
    <property type="match status" value="1"/>
</dbReference>
<comment type="similarity">
    <text evidence="1">Belongs to the AfsR/DnrI/RedD regulatory family.</text>
</comment>
<comment type="caution">
    <text evidence="8">The sequence shown here is derived from an EMBL/GenBank/DDBJ whole genome shotgun (WGS) entry which is preliminary data.</text>
</comment>